<dbReference type="RefSeq" id="WP_046375735.1">
    <property type="nucleotide sequence ID" value="NZ_CP010429.1"/>
</dbReference>
<evidence type="ECO:0000259" key="1">
    <source>
        <dbReference type="Pfam" id="PF01909"/>
    </source>
</evidence>
<dbReference type="STRING" id="1379870.SD10_03670"/>
<accession>A0A0E3ZTU8</accession>
<dbReference type="OrthoDB" id="1321649at2"/>
<dbReference type="AlphaFoldDB" id="A0A0E3ZTU8"/>
<reference evidence="2 3" key="1">
    <citation type="journal article" date="2014" name="Curr. Microbiol.">
        <title>Spirosoma radiotolerans sp. nov., a gamma-radiation-resistant bacterium isolated from gamma ray-irradiated soil.</title>
        <authorList>
            <person name="Lee J.J."/>
            <person name="Srinivasan S."/>
            <person name="Lim S."/>
            <person name="Joe M."/>
            <person name="Im S."/>
            <person name="Bae S.I."/>
            <person name="Park K.R."/>
            <person name="Han J.H."/>
            <person name="Park S.H."/>
            <person name="Joo B.M."/>
            <person name="Park S.J."/>
            <person name="Kim M.K."/>
        </authorList>
    </citation>
    <scope>NUCLEOTIDE SEQUENCE [LARGE SCALE GENOMIC DNA]</scope>
    <source>
        <strain evidence="2 3">DG5A</strain>
    </source>
</reference>
<sequence length="117" mass="13032">MQTTYQPKALSGDQLQALSQEVKQALTELYGERLDRVILYGSYARGDFHAESDVDYLVLLRDEQVKAGKEVRMMAPSIGALALQYDVEVSVFPTSLSNYLSGHIPLYESIQQEGICA</sequence>
<dbReference type="PANTHER" id="PTHR33933">
    <property type="entry name" value="NUCLEOTIDYLTRANSFERASE"/>
    <property type="match status" value="1"/>
</dbReference>
<name>A0A0E3ZTU8_9BACT</name>
<dbReference type="PATRIC" id="fig|1379870.5.peg.800"/>
<feature type="domain" description="Polymerase nucleotidyl transferase" evidence="1">
    <location>
        <begin position="21"/>
        <end position="88"/>
    </location>
</feature>
<dbReference type="Gene3D" id="3.30.460.10">
    <property type="entry name" value="Beta Polymerase, domain 2"/>
    <property type="match status" value="1"/>
</dbReference>
<dbReference type="InterPro" id="IPR052548">
    <property type="entry name" value="Type_VII_TA_antitoxin"/>
</dbReference>
<dbReference type="PANTHER" id="PTHR33933:SF1">
    <property type="entry name" value="PROTEIN ADENYLYLTRANSFERASE MNTA-RELATED"/>
    <property type="match status" value="1"/>
</dbReference>
<proteinExistence type="predicted"/>
<organism evidence="2 3">
    <name type="scientific">Spirosoma radiotolerans</name>
    <dbReference type="NCBI Taxonomy" id="1379870"/>
    <lineage>
        <taxon>Bacteria</taxon>
        <taxon>Pseudomonadati</taxon>
        <taxon>Bacteroidota</taxon>
        <taxon>Cytophagia</taxon>
        <taxon>Cytophagales</taxon>
        <taxon>Cytophagaceae</taxon>
        <taxon>Spirosoma</taxon>
    </lineage>
</organism>
<dbReference type="CDD" id="cd05403">
    <property type="entry name" value="NT_KNTase_like"/>
    <property type="match status" value="1"/>
</dbReference>
<dbReference type="KEGG" id="srd:SD10_03670"/>
<protein>
    <submittedName>
        <fullName evidence="2">DNA polymerase subunit beta</fullName>
    </submittedName>
</protein>
<dbReference type="EMBL" id="CP010429">
    <property type="protein sequence ID" value="AKD54138.1"/>
    <property type="molecule type" value="Genomic_DNA"/>
</dbReference>
<dbReference type="SUPFAM" id="SSF81301">
    <property type="entry name" value="Nucleotidyltransferase"/>
    <property type="match status" value="1"/>
</dbReference>
<gene>
    <name evidence="2" type="ORF">SD10_03670</name>
</gene>
<evidence type="ECO:0000313" key="3">
    <source>
        <dbReference type="Proteomes" id="UP000033054"/>
    </source>
</evidence>
<keyword evidence="3" id="KW-1185">Reference proteome</keyword>
<evidence type="ECO:0000313" key="2">
    <source>
        <dbReference type="EMBL" id="AKD54138.1"/>
    </source>
</evidence>
<dbReference type="Proteomes" id="UP000033054">
    <property type="component" value="Chromosome"/>
</dbReference>
<dbReference type="Pfam" id="PF01909">
    <property type="entry name" value="NTP_transf_2"/>
    <property type="match status" value="1"/>
</dbReference>
<dbReference type="HOGENOM" id="CLU_130257_3_0_10"/>
<dbReference type="GO" id="GO:0016779">
    <property type="term" value="F:nucleotidyltransferase activity"/>
    <property type="evidence" value="ECO:0007669"/>
    <property type="project" value="InterPro"/>
</dbReference>
<dbReference type="InterPro" id="IPR002934">
    <property type="entry name" value="Polymerase_NTP_transf_dom"/>
</dbReference>
<dbReference type="InterPro" id="IPR043519">
    <property type="entry name" value="NT_sf"/>
</dbReference>